<organism evidence="5 6">
    <name type="scientific">Helicobacter jaachi</name>
    <dbReference type="NCBI Taxonomy" id="1677920"/>
    <lineage>
        <taxon>Bacteria</taxon>
        <taxon>Pseudomonadati</taxon>
        <taxon>Campylobacterota</taxon>
        <taxon>Epsilonproteobacteria</taxon>
        <taxon>Campylobacterales</taxon>
        <taxon>Helicobacteraceae</taxon>
        <taxon>Helicobacter</taxon>
    </lineage>
</organism>
<dbReference type="AlphaFoldDB" id="A0A4U8TDH9"/>
<dbReference type="InterPro" id="IPR000595">
    <property type="entry name" value="cNMP-bd_dom"/>
</dbReference>
<reference evidence="5 6" key="1">
    <citation type="journal article" date="2014" name="Genome Announc.">
        <title>Draft genome sequences of eight enterohepatic helicobacter species isolated from both laboratory and wild rodents.</title>
        <authorList>
            <person name="Sheh A."/>
            <person name="Shen Z."/>
            <person name="Fox J.G."/>
        </authorList>
    </citation>
    <scope>NUCLEOTIDE SEQUENCE [LARGE SCALE GENOMIC DNA]</scope>
    <source>
        <strain evidence="5 6">MIT 09-6949</strain>
    </source>
</reference>
<keyword evidence="3" id="KW-0804">Transcription</keyword>
<dbReference type="SUPFAM" id="SSF51206">
    <property type="entry name" value="cAMP-binding domain-like"/>
    <property type="match status" value="1"/>
</dbReference>
<dbReference type="GO" id="GO:0003677">
    <property type="term" value="F:DNA binding"/>
    <property type="evidence" value="ECO:0007669"/>
    <property type="project" value="UniProtKB-KW"/>
</dbReference>
<dbReference type="PROSITE" id="PS50042">
    <property type="entry name" value="CNMP_BINDING_3"/>
    <property type="match status" value="1"/>
</dbReference>
<dbReference type="InterPro" id="IPR036388">
    <property type="entry name" value="WH-like_DNA-bd_sf"/>
</dbReference>
<dbReference type="InterPro" id="IPR012318">
    <property type="entry name" value="HTH_CRP"/>
</dbReference>
<evidence type="ECO:0000256" key="2">
    <source>
        <dbReference type="ARBA" id="ARBA00023125"/>
    </source>
</evidence>
<gene>
    <name evidence="5" type="ORF">LS71_003095</name>
</gene>
<dbReference type="GO" id="GO:0006355">
    <property type="term" value="P:regulation of DNA-templated transcription"/>
    <property type="evidence" value="ECO:0007669"/>
    <property type="project" value="InterPro"/>
</dbReference>
<name>A0A4U8TDH9_9HELI</name>
<evidence type="ECO:0000259" key="4">
    <source>
        <dbReference type="PROSITE" id="PS50042"/>
    </source>
</evidence>
<dbReference type="Gene3D" id="2.60.120.10">
    <property type="entry name" value="Jelly Rolls"/>
    <property type="match status" value="1"/>
</dbReference>
<evidence type="ECO:0000256" key="1">
    <source>
        <dbReference type="ARBA" id="ARBA00023015"/>
    </source>
</evidence>
<dbReference type="Pfam" id="PF00027">
    <property type="entry name" value="cNMP_binding"/>
    <property type="match status" value="1"/>
</dbReference>
<dbReference type="Gene3D" id="1.10.10.10">
    <property type="entry name" value="Winged helix-like DNA-binding domain superfamily/Winged helix DNA-binding domain"/>
    <property type="match status" value="1"/>
</dbReference>
<comment type="caution">
    <text evidence="5">The sequence shown here is derived from an EMBL/GenBank/DDBJ whole genome shotgun (WGS) entry which is preliminary data.</text>
</comment>
<dbReference type="OrthoDB" id="5338728at2"/>
<evidence type="ECO:0000256" key="3">
    <source>
        <dbReference type="ARBA" id="ARBA00023163"/>
    </source>
</evidence>
<proteinExistence type="predicted"/>
<dbReference type="InterPro" id="IPR036390">
    <property type="entry name" value="WH_DNA-bd_sf"/>
</dbReference>
<keyword evidence="1" id="KW-0805">Transcription regulation</keyword>
<evidence type="ECO:0000313" key="5">
    <source>
        <dbReference type="EMBL" id="TLD97734.1"/>
    </source>
</evidence>
<dbReference type="CDD" id="cd00038">
    <property type="entry name" value="CAP_ED"/>
    <property type="match status" value="1"/>
</dbReference>
<protein>
    <submittedName>
        <fullName evidence="5">Cyclic nucleotide-binding domain-containing protein</fullName>
    </submittedName>
</protein>
<dbReference type="Proteomes" id="UP000029733">
    <property type="component" value="Unassembled WGS sequence"/>
</dbReference>
<dbReference type="InterPro" id="IPR018490">
    <property type="entry name" value="cNMP-bd_dom_sf"/>
</dbReference>
<sequence length="220" mass="25398">MKKASLRHIGVFSKMSEQSLESLAHIARFQCISKDEIVYYEGELLYSAYFLINGLVELYKMDKNDNELFLCYVDSKNEHNRLINSFSAFKPYEASASVHALLDSELVLFDLTQLQELIHHNLEVSNALLYAIIDKGNVFKQFINSKEMYDSSARVAHLLFTQPKYFNQTQRQVIARELNIKLETLSRILQKMLQQNLIAKNAHGDIYISDMQAFVATFAI</sequence>
<evidence type="ECO:0000313" key="6">
    <source>
        <dbReference type="Proteomes" id="UP000029733"/>
    </source>
</evidence>
<keyword evidence="2" id="KW-0238">DNA-binding</keyword>
<dbReference type="EMBL" id="JRPR02000001">
    <property type="protein sequence ID" value="TLD97734.1"/>
    <property type="molecule type" value="Genomic_DNA"/>
</dbReference>
<feature type="domain" description="Cyclic nucleotide-binding" evidence="4">
    <location>
        <begin position="11"/>
        <end position="135"/>
    </location>
</feature>
<dbReference type="SUPFAM" id="SSF46785">
    <property type="entry name" value="Winged helix' DNA-binding domain"/>
    <property type="match status" value="1"/>
</dbReference>
<accession>A0A4U8TDH9</accession>
<dbReference type="STRING" id="1677920.LS71_03945"/>
<keyword evidence="6" id="KW-1185">Reference proteome</keyword>
<dbReference type="RefSeq" id="WP_034353935.1">
    <property type="nucleotide sequence ID" value="NZ_JRPR02000001.1"/>
</dbReference>
<dbReference type="InterPro" id="IPR014710">
    <property type="entry name" value="RmlC-like_jellyroll"/>
</dbReference>
<dbReference type="Pfam" id="PF13545">
    <property type="entry name" value="HTH_Crp_2"/>
    <property type="match status" value="1"/>
</dbReference>